<dbReference type="EMBL" id="CM047906">
    <property type="protein sequence ID" value="KAJ0087132.1"/>
    <property type="molecule type" value="Genomic_DNA"/>
</dbReference>
<evidence type="ECO:0000313" key="1">
    <source>
        <dbReference type="EMBL" id="KAJ0087132.1"/>
    </source>
</evidence>
<dbReference type="Proteomes" id="UP001164250">
    <property type="component" value="Chromosome 10"/>
</dbReference>
<accession>A0ACC1AKD9</accession>
<gene>
    <name evidence="1" type="ORF">Patl1_07294</name>
</gene>
<name>A0ACC1AKD9_9ROSI</name>
<keyword evidence="2" id="KW-1185">Reference proteome</keyword>
<evidence type="ECO:0000313" key="2">
    <source>
        <dbReference type="Proteomes" id="UP001164250"/>
    </source>
</evidence>
<sequence length="77" mass="8454">MGELRDGLYYFSGLRIPFVAAASCSPLPLTEEQSPPSIPMQPQQVRHPPTRFKDYVCQLPKAEKSSPPTSNTVSSSC</sequence>
<reference evidence="2" key="1">
    <citation type="journal article" date="2023" name="G3 (Bethesda)">
        <title>Genome assembly and association tests identify interacting loci associated with vigor, precocity, and sex in interspecific pistachio rootstocks.</title>
        <authorList>
            <person name="Palmer W."/>
            <person name="Jacygrad E."/>
            <person name="Sagayaradj S."/>
            <person name="Cavanaugh K."/>
            <person name="Han R."/>
            <person name="Bertier L."/>
            <person name="Beede B."/>
            <person name="Kafkas S."/>
            <person name="Golino D."/>
            <person name="Preece J."/>
            <person name="Michelmore R."/>
        </authorList>
    </citation>
    <scope>NUCLEOTIDE SEQUENCE [LARGE SCALE GENOMIC DNA]</scope>
</reference>
<organism evidence="1 2">
    <name type="scientific">Pistacia atlantica</name>
    <dbReference type="NCBI Taxonomy" id="434234"/>
    <lineage>
        <taxon>Eukaryota</taxon>
        <taxon>Viridiplantae</taxon>
        <taxon>Streptophyta</taxon>
        <taxon>Embryophyta</taxon>
        <taxon>Tracheophyta</taxon>
        <taxon>Spermatophyta</taxon>
        <taxon>Magnoliopsida</taxon>
        <taxon>eudicotyledons</taxon>
        <taxon>Gunneridae</taxon>
        <taxon>Pentapetalae</taxon>
        <taxon>rosids</taxon>
        <taxon>malvids</taxon>
        <taxon>Sapindales</taxon>
        <taxon>Anacardiaceae</taxon>
        <taxon>Pistacia</taxon>
    </lineage>
</organism>
<comment type="caution">
    <text evidence="1">The sequence shown here is derived from an EMBL/GenBank/DDBJ whole genome shotgun (WGS) entry which is preliminary data.</text>
</comment>
<protein>
    <submittedName>
        <fullName evidence="1">Uncharacterized protein</fullName>
    </submittedName>
</protein>
<proteinExistence type="predicted"/>